<sequence length="318" mass="34925">MAAKKVDALEERLEGEMSQIKAMVENRISSVENKVSDLHTMKKKILENQIAASEPIEPVGKTTSSVYHRRDDEMEIMEEQGDQYEGRHGYGGQSSKGAGWERKEKENEEGARRGRWAEVAGPRGRTGGGEAGRSASDCSRRPVQPAAGLGGEVGGVGLLGREQEEGRERGKPWGRGKGENRGGEGKGRMRIDFTAFSAFCLNPGFRKSDILADLAEEARERGEISLPSRRAPVATSDPRATTSSSATEKLQAKQDINAVGGGEVQSETFKTPSRDTEQQRRRSQSDSATPSEPYSRDSNEEMENRKSSRDEILKLLIR</sequence>
<organism evidence="2 3">
    <name type="scientific">Dendrobium thyrsiflorum</name>
    <name type="common">Pinecone-like raceme dendrobium</name>
    <name type="synonym">Orchid</name>
    <dbReference type="NCBI Taxonomy" id="117978"/>
    <lineage>
        <taxon>Eukaryota</taxon>
        <taxon>Viridiplantae</taxon>
        <taxon>Streptophyta</taxon>
        <taxon>Embryophyta</taxon>
        <taxon>Tracheophyta</taxon>
        <taxon>Spermatophyta</taxon>
        <taxon>Magnoliopsida</taxon>
        <taxon>Liliopsida</taxon>
        <taxon>Asparagales</taxon>
        <taxon>Orchidaceae</taxon>
        <taxon>Epidendroideae</taxon>
        <taxon>Malaxideae</taxon>
        <taxon>Dendrobiinae</taxon>
        <taxon>Dendrobium</taxon>
    </lineage>
</organism>
<feature type="region of interest" description="Disordered" evidence="1">
    <location>
        <begin position="79"/>
        <end position="189"/>
    </location>
</feature>
<feature type="region of interest" description="Disordered" evidence="1">
    <location>
        <begin position="219"/>
        <end position="318"/>
    </location>
</feature>
<dbReference type="EMBL" id="JANQDX010000012">
    <property type="protein sequence ID" value="KAL0915362.1"/>
    <property type="molecule type" value="Genomic_DNA"/>
</dbReference>
<evidence type="ECO:0000256" key="1">
    <source>
        <dbReference type="SAM" id="MobiDB-lite"/>
    </source>
</evidence>
<accession>A0ABD0UR74</accession>
<evidence type="ECO:0000313" key="2">
    <source>
        <dbReference type="EMBL" id="KAL0915362.1"/>
    </source>
</evidence>
<protein>
    <submittedName>
        <fullName evidence="2">Uncharacterized protein</fullName>
    </submittedName>
</protein>
<keyword evidence="3" id="KW-1185">Reference proteome</keyword>
<reference evidence="2 3" key="1">
    <citation type="journal article" date="2024" name="Plant Biotechnol. J.">
        <title>Dendrobium thyrsiflorum genome and its molecular insights into genes involved in important horticultural traits.</title>
        <authorList>
            <person name="Chen B."/>
            <person name="Wang J.Y."/>
            <person name="Zheng P.J."/>
            <person name="Li K.L."/>
            <person name="Liang Y.M."/>
            <person name="Chen X.F."/>
            <person name="Zhang C."/>
            <person name="Zhao X."/>
            <person name="He X."/>
            <person name="Zhang G.Q."/>
            <person name="Liu Z.J."/>
            <person name="Xu Q."/>
        </authorList>
    </citation>
    <scope>NUCLEOTIDE SEQUENCE [LARGE SCALE GENOMIC DNA]</scope>
    <source>
        <strain evidence="2">GZMU011</strain>
    </source>
</reference>
<dbReference type="AlphaFoldDB" id="A0ABD0UR74"/>
<name>A0ABD0UR74_DENTH</name>
<feature type="compositionally biased region" description="Basic and acidic residues" evidence="1">
    <location>
        <begin position="161"/>
        <end position="189"/>
    </location>
</feature>
<feature type="compositionally biased region" description="Gly residues" evidence="1">
    <location>
        <begin position="148"/>
        <end position="158"/>
    </location>
</feature>
<feature type="compositionally biased region" description="Polar residues" evidence="1">
    <location>
        <begin position="238"/>
        <end position="248"/>
    </location>
</feature>
<evidence type="ECO:0000313" key="3">
    <source>
        <dbReference type="Proteomes" id="UP001552299"/>
    </source>
</evidence>
<gene>
    <name evidence="2" type="ORF">M5K25_015774</name>
</gene>
<feature type="compositionally biased region" description="Basic and acidic residues" evidence="1">
    <location>
        <begin position="99"/>
        <end position="116"/>
    </location>
</feature>
<proteinExistence type="predicted"/>
<comment type="caution">
    <text evidence="2">The sequence shown here is derived from an EMBL/GenBank/DDBJ whole genome shotgun (WGS) entry which is preliminary data.</text>
</comment>
<feature type="compositionally biased region" description="Basic and acidic residues" evidence="1">
    <location>
        <begin position="294"/>
        <end position="318"/>
    </location>
</feature>
<feature type="compositionally biased region" description="Basic and acidic residues" evidence="1">
    <location>
        <begin position="272"/>
        <end position="284"/>
    </location>
</feature>
<dbReference type="Proteomes" id="UP001552299">
    <property type="component" value="Unassembled WGS sequence"/>
</dbReference>